<name>A0AAV7RR79_PLEWA</name>
<evidence type="ECO:0000313" key="2">
    <source>
        <dbReference type="Proteomes" id="UP001066276"/>
    </source>
</evidence>
<dbReference type="AlphaFoldDB" id="A0AAV7RR79"/>
<comment type="caution">
    <text evidence="1">The sequence shown here is derived from an EMBL/GenBank/DDBJ whole genome shotgun (WGS) entry which is preliminary data.</text>
</comment>
<proteinExistence type="predicted"/>
<evidence type="ECO:0000313" key="1">
    <source>
        <dbReference type="EMBL" id="KAJ1153448.1"/>
    </source>
</evidence>
<dbReference type="EMBL" id="JANPWB010000009">
    <property type="protein sequence ID" value="KAJ1153448.1"/>
    <property type="molecule type" value="Genomic_DNA"/>
</dbReference>
<dbReference type="Proteomes" id="UP001066276">
    <property type="component" value="Chromosome 5"/>
</dbReference>
<organism evidence="1 2">
    <name type="scientific">Pleurodeles waltl</name>
    <name type="common">Iberian ribbed newt</name>
    <dbReference type="NCBI Taxonomy" id="8319"/>
    <lineage>
        <taxon>Eukaryota</taxon>
        <taxon>Metazoa</taxon>
        <taxon>Chordata</taxon>
        <taxon>Craniata</taxon>
        <taxon>Vertebrata</taxon>
        <taxon>Euteleostomi</taxon>
        <taxon>Amphibia</taxon>
        <taxon>Batrachia</taxon>
        <taxon>Caudata</taxon>
        <taxon>Salamandroidea</taxon>
        <taxon>Salamandridae</taxon>
        <taxon>Pleurodelinae</taxon>
        <taxon>Pleurodeles</taxon>
    </lineage>
</organism>
<sequence>MRAGRRGIQHRLRLAHPAERCPGRPARLGQCRLVEPGKRAQQTMSIPVDLAGRSKMYRQGTLKPSLVHYEYLFPVFLSLL</sequence>
<reference evidence="1" key="1">
    <citation type="journal article" date="2022" name="bioRxiv">
        <title>Sequencing and chromosome-scale assembly of the giantPleurodeles waltlgenome.</title>
        <authorList>
            <person name="Brown T."/>
            <person name="Elewa A."/>
            <person name="Iarovenko S."/>
            <person name="Subramanian E."/>
            <person name="Araus A.J."/>
            <person name="Petzold A."/>
            <person name="Susuki M."/>
            <person name="Suzuki K.-i.T."/>
            <person name="Hayashi T."/>
            <person name="Toyoda A."/>
            <person name="Oliveira C."/>
            <person name="Osipova E."/>
            <person name="Leigh N.D."/>
            <person name="Simon A."/>
            <person name="Yun M.H."/>
        </authorList>
    </citation>
    <scope>NUCLEOTIDE SEQUENCE</scope>
    <source>
        <strain evidence="1">20211129_DDA</strain>
        <tissue evidence="1">Liver</tissue>
    </source>
</reference>
<protein>
    <submittedName>
        <fullName evidence="1">Uncharacterized protein</fullName>
    </submittedName>
</protein>
<accession>A0AAV7RR79</accession>
<gene>
    <name evidence="1" type="ORF">NDU88_006207</name>
</gene>
<keyword evidence="2" id="KW-1185">Reference proteome</keyword>